<reference evidence="2 3" key="1">
    <citation type="submission" date="2020-04" db="EMBL/GenBank/DDBJ databases">
        <authorList>
            <person name="Yoon J."/>
        </authorList>
    </citation>
    <scope>NUCLEOTIDE SEQUENCE [LARGE SCALE GENOMIC DNA]</scope>
    <source>
        <strain evidence="2 3">KMU-166</strain>
    </source>
</reference>
<proteinExistence type="predicted"/>
<gene>
    <name evidence="2" type="ORF">HCU74_15760</name>
</gene>
<keyword evidence="1" id="KW-1133">Transmembrane helix</keyword>
<dbReference type="RefSeq" id="WP_168451385.1">
    <property type="nucleotide sequence ID" value="NZ_JAAWWK010000006.1"/>
</dbReference>
<comment type="caution">
    <text evidence="2">The sequence shown here is derived from an EMBL/GenBank/DDBJ whole genome shotgun (WGS) entry which is preliminary data.</text>
</comment>
<organism evidence="2 3">
    <name type="scientific">Spongiibacter thalassae</name>
    <dbReference type="NCBI Taxonomy" id="2721624"/>
    <lineage>
        <taxon>Bacteria</taxon>
        <taxon>Pseudomonadati</taxon>
        <taxon>Pseudomonadota</taxon>
        <taxon>Gammaproteobacteria</taxon>
        <taxon>Cellvibrionales</taxon>
        <taxon>Spongiibacteraceae</taxon>
        <taxon>Spongiibacter</taxon>
    </lineage>
</organism>
<protein>
    <recommendedName>
        <fullName evidence="4">Fimbrial protein</fullName>
    </recommendedName>
</protein>
<sequence length="255" mass="28654">MKPIVAAKFKALAVHLVVTGLVTAISAVFVYLVWYPDDLYKYLKGGELYKLIVTVELVLGPLMTLVIFSPYKPKKELVLDYFLVGALQFSALAYGLYSTFISRPVFEVFVIDRIEFIAATELEDADLALAESPYNVLPVAGYKTVCVERPTDVEERNNLLFTAVAGKDIELYPRYYRECVDGEIVAAAYPGERLEEAMRVKGDLGKYGARLPSEKFGWLPVKSRFGAWVKVYPGEGAENAYYLDFDPWEVPVESK</sequence>
<feature type="transmembrane region" description="Helical" evidence="1">
    <location>
        <begin position="12"/>
        <end position="36"/>
    </location>
</feature>
<keyword evidence="3" id="KW-1185">Reference proteome</keyword>
<dbReference type="Proteomes" id="UP000765845">
    <property type="component" value="Unassembled WGS sequence"/>
</dbReference>
<name>A0ABX1GI39_9GAMM</name>
<evidence type="ECO:0000313" key="3">
    <source>
        <dbReference type="Proteomes" id="UP000765845"/>
    </source>
</evidence>
<evidence type="ECO:0000313" key="2">
    <source>
        <dbReference type="EMBL" id="NKI18865.1"/>
    </source>
</evidence>
<feature type="transmembrane region" description="Helical" evidence="1">
    <location>
        <begin position="78"/>
        <end position="97"/>
    </location>
</feature>
<accession>A0ABX1GI39</accession>
<dbReference type="EMBL" id="JAAWWK010000006">
    <property type="protein sequence ID" value="NKI18865.1"/>
    <property type="molecule type" value="Genomic_DNA"/>
</dbReference>
<keyword evidence="1" id="KW-0472">Membrane</keyword>
<keyword evidence="1" id="KW-0812">Transmembrane</keyword>
<feature type="transmembrane region" description="Helical" evidence="1">
    <location>
        <begin position="48"/>
        <end position="71"/>
    </location>
</feature>
<evidence type="ECO:0000256" key="1">
    <source>
        <dbReference type="SAM" id="Phobius"/>
    </source>
</evidence>
<evidence type="ECO:0008006" key="4">
    <source>
        <dbReference type="Google" id="ProtNLM"/>
    </source>
</evidence>